<keyword evidence="4" id="KW-0862">Zinc</keyword>
<dbReference type="Gene3D" id="3.90.180.10">
    <property type="entry name" value="Medium-chain alcohol dehydrogenases, catalytic domain"/>
    <property type="match status" value="1"/>
</dbReference>
<dbReference type="EMBL" id="WWBZ02000016">
    <property type="protein sequence ID" value="KAF4310036.1"/>
    <property type="molecule type" value="Genomic_DNA"/>
</dbReference>
<dbReference type="SUPFAM" id="SSF51735">
    <property type="entry name" value="NAD(P)-binding Rossmann-fold domains"/>
    <property type="match status" value="1"/>
</dbReference>
<comment type="cofactor">
    <cofactor evidence="1">
        <name>Zn(2+)</name>
        <dbReference type="ChEBI" id="CHEBI:29105"/>
    </cofactor>
</comment>
<organism evidence="7 8">
    <name type="scientific">Botryosphaeria dothidea</name>
    <dbReference type="NCBI Taxonomy" id="55169"/>
    <lineage>
        <taxon>Eukaryota</taxon>
        <taxon>Fungi</taxon>
        <taxon>Dikarya</taxon>
        <taxon>Ascomycota</taxon>
        <taxon>Pezizomycotina</taxon>
        <taxon>Dothideomycetes</taxon>
        <taxon>Dothideomycetes incertae sedis</taxon>
        <taxon>Botryosphaeriales</taxon>
        <taxon>Botryosphaeriaceae</taxon>
        <taxon>Botryosphaeria</taxon>
    </lineage>
</organism>
<proteinExistence type="inferred from homology"/>
<keyword evidence="3" id="KW-0479">Metal-binding</keyword>
<evidence type="ECO:0000313" key="8">
    <source>
        <dbReference type="Proteomes" id="UP000572817"/>
    </source>
</evidence>
<comment type="caution">
    <text evidence="7">The sequence shown here is derived from an EMBL/GenBank/DDBJ whole genome shotgun (WGS) entry which is preliminary data.</text>
</comment>
<evidence type="ECO:0000313" key="7">
    <source>
        <dbReference type="EMBL" id="KAF4310036.1"/>
    </source>
</evidence>
<dbReference type="PANTHER" id="PTHR42940">
    <property type="entry name" value="ALCOHOL DEHYDROGENASE 1-RELATED"/>
    <property type="match status" value="1"/>
</dbReference>
<dbReference type="AlphaFoldDB" id="A0A8H4IZK7"/>
<evidence type="ECO:0000256" key="2">
    <source>
        <dbReference type="ARBA" id="ARBA00008072"/>
    </source>
</evidence>
<keyword evidence="5" id="KW-0560">Oxidoreductase</keyword>
<dbReference type="InterPro" id="IPR020843">
    <property type="entry name" value="ER"/>
</dbReference>
<dbReference type="InterPro" id="IPR013149">
    <property type="entry name" value="ADH-like_C"/>
</dbReference>
<gene>
    <name evidence="7" type="ORF">GTA08_BOTSDO02364</name>
</gene>
<dbReference type="GO" id="GO:0004022">
    <property type="term" value="F:alcohol dehydrogenase (NAD+) activity"/>
    <property type="evidence" value="ECO:0007669"/>
    <property type="project" value="TreeGrafter"/>
</dbReference>
<dbReference type="GO" id="GO:0046872">
    <property type="term" value="F:metal ion binding"/>
    <property type="evidence" value="ECO:0007669"/>
    <property type="project" value="UniProtKB-KW"/>
</dbReference>
<dbReference type="Pfam" id="PF00107">
    <property type="entry name" value="ADH_zinc_N"/>
    <property type="match status" value="1"/>
</dbReference>
<evidence type="ECO:0000256" key="1">
    <source>
        <dbReference type="ARBA" id="ARBA00001947"/>
    </source>
</evidence>
<feature type="domain" description="Enoyl reductase (ER)" evidence="6">
    <location>
        <begin position="16"/>
        <end position="359"/>
    </location>
</feature>
<dbReference type="InterPro" id="IPR036291">
    <property type="entry name" value="NAD(P)-bd_dom_sf"/>
</dbReference>
<comment type="similarity">
    <text evidence="2">Belongs to the zinc-containing alcohol dehydrogenase family.</text>
</comment>
<dbReference type="Proteomes" id="UP000572817">
    <property type="component" value="Unassembled WGS sequence"/>
</dbReference>
<dbReference type="CDD" id="cd08297">
    <property type="entry name" value="CAD3"/>
    <property type="match status" value="1"/>
</dbReference>
<dbReference type="Pfam" id="PF08240">
    <property type="entry name" value="ADH_N"/>
    <property type="match status" value="1"/>
</dbReference>
<dbReference type="OrthoDB" id="1879366at2759"/>
<dbReference type="SMART" id="SM00829">
    <property type="entry name" value="PKS_ER"/>
    <property type="match status" value="1"/>
</dbReference>
<evidence type="ECO:0000259" key="6">
    <source>
        <dbReference type="SMART" id="SM00829"/>
    </source>
</evidence>
<evidence type="ECO:0000256" key="5">
    <source>
        <dbReference type="ARBA" id="ARBA00023002"/>
    </source>
</evidence>
<dbReference type="GO" id="GO:0005737">
    <property type="term" value="C:cytoplasm"/>
    <property type="evidence" value="ECO:0007669"/>
    <property type="project" value="TreeGrafter"/>
</dbReference>
<dbReference type="PANTHER" id="PTHR42940:SF8">
    <property type="entry name" value="VACUOLAR PROTEIN SORTING-ASSOCIATED PROTEIN 11"/>
    <property type="match status" value="1"/>
</dbReference>
<reference evidence="7" key="1">
    <citation type="submission" date="2020-04" db="EMBL/GenBank/DDBJ databases">
        <title>Genome Assembly and Annotation of Botryosphaeria dothidea sdau 11-99, a Latent Pathogen of Apple Fruit Ring Rot in China.</title>
        <authorList>
            <person name="Yu C."/>
            <person name="Diao Y."/>
            <person name="Lu Q."/>
            <person name="Zhao J."/>
            <person name="Cui S."/>
            <person name="Peng C."/>
            <person name="He B."/>
            <person name="Liu H."/>
        </authorList>
    </citation>
    <scope>NUCLEOTIDE SEQUENCE [LARGE SCALE GENOMIC DNA]</scope>
    <source>
        <strain evidence="7">Sdau11-99</strain>
    </source>
</reference>
<keyword evidence="8" id="KW-1185">Reference proteome</keyword>
<sequence>MATSLPKTMRAARLTKFSQQYELQEIPVPEIGDNDLLVRVGAAGFCHTDYQVWEGVYQSALPITPSHEPVGTVVAVGRQAAKQNWHAGQRVGVLNFRHACRTCSGCKMFKEGPESERPNIVLCQKKEMAGISHDGGFAEYMVADAETTSLLPDELPFEQAAPLMCAGATVWSGIKSAELPAGAPVAVIGIGGLGQLAIQFLKALGHPTVAIDNRPEGLALAKDLESVALRADATVDYNSDDAVQQVLRFAEDDGGVAGTIVCTDGVQVTEWSLKILRPRGVSVPLGLPPAGFHFSAFDLVFKELTVRGSLVANKKLVDEMMEVVSKHGVWSYVTTVKFEDVPRLPELYMDKHLKGRLVVKM</sequence>
<protein>
    <submittedName>
        <fullName evidence="7">Alcohol dehydrogenase superfamily zinc-containing</fullName>
    </submittedName>
</protein>
<evidence type="ECO:0000256" key="4">
    <source>
        <dbReference type="ARBA" id="ARBA00022833"/>
    </source>
</evidence>
<accession>A0A8H4IZK7</accession>
<dbReference type="Gene3D" id="3.40.50.720">
    <property type="entry name" value="NAD(P)-binding Rossmann-like Domain"/>
    <property type="match status" value="1"/>
</dbReference>
<dbReference type="InterPro" id="IPR011032">
    <property type="entry name" value="GroES-like_sf"/>
</dbReference>
<dbReference type="SUPFAM" id="SSF50129">
    <property type="entry name" value="GroES-like"/>
    <property type="match status" value="1"/>
</dbReference>
<name>A0A8H4IZK7_9PEZI</name>
<evidence type="ECO:0000256" key="3">
    <source>
        <dbReference type="ARBA" id="ARBA00022723"/>
    </source>
</evidence>
<dbReference type="InterPro" id="IPR013154">
    <property type="entry name" value="ADH-like_N"/>
</dbReference>